<dbReference type="PANTHER" id="PTHR46401">
    <property type="entry name" value="GLYCOSYLTRANSFERASE WBBK-RELATED"/>
    <property type="match status" value="1"/>
</dbReference>
<dbReference type="PANTHER" id="PTHR46401:SF2">
    <property type="entry name" value="GLYCOSYLTRANSFERASE WBBK-RELATED"/>
    <property type="match status" value="1"/>
</dbReference>
<dbReference type="CDD" id="cd03801">
    <property type="entry name" value="GT4_PimA-like"/>
    <property type="match status" value="1"/>
</dbReference>
<feature type="non-terminal residue" evidence="3">
    <location>
        <position position="1"/>
    </location>
</feature>
<evidence type="ECO:0000256" key="1">
    <source>
        <dbReference type="ARBA" id="ARBA00022679"/>
    </source>
</evidence>
<dbReference type="Pfam" id="PF00534">
    <property type="entry name" value="Glycos_transf_1"/>
    <property type="match status" value="1"/>
</dbReference>
<keyword evidence="1" id="KW-0808">Transferase</keyword>
<proteinExistence type="predicted"/>
<dbReference type="GO" id="GO:0009103">
    <property type="term" value="P:lipopolysaccharide biosynthetic process"/>
    <property type="evidence" value="ECO:0007669"/>
    <property type="project" value="TreeGrafter"/>
</dbReference>
<accession>X1FY86</accession>
<gene>
    <name evidence="3" type="ORF">S03H2_31736</name>
</gene>
<evidence type="ECO:0000259" key="2">
    <source>
        <dbReference type="Pfam" id="PF00534"/>
    </source>
</evidence>
<dbReference type="InterPro" id="IPR001296">
    <property type="entry name" value="Glyco_trans_1"/>
</dbReference>
<dbReference type="EMBL" id="BARU01019261">
    <property type="protein sequence ID" value="GAH50626.1"/>
    <property type="molecule type" value="Genomic_DNA"/>
</dbReference>
<dbReference type="AlphaFoldDB" id="X1FY86"/>
<protein>
    <recommendedName>
        <fullName evidence="2">Glycosyl transferase family 1 domain-containing protein</fullName>
    </recommendedName>
</protein>
<feature type="domain" description="Glycosyl transferase family 1" evidence="2">
    <location>
        <begin position="36"/>
        <end position="201"/>
    </location>
</feature>
<evidence type="ECO:0000313" key="3">
    <source>
        <dbReference type="EMBL" id="GAH50626.1"/>
    </source>
</evidence>
<dbReference type="GO" id="GO:0016757">
    <property type="term" value="F:glycosyltransferase activity"/>
    <property type="evidence" value="ECO:0007669"/>
    <property type="project" value="InterPro"/>
</dbReference>
<name>X1FY86_9ZZZZ</name>
<dbReference type="Gene3D" id="3.40.50.2000">
    <property type="entry name" value="Glycogen Phosphorylase B"/>
    <property type="match status" value="2"/>
</dbReference>
<comment type="caution">
    <text evidence="3">The sequence shown here is derived from an EMBL/GenBank/DDBJ whole genome shotgun (WGS) entry which is preliminary data.</text>
</comment>
<reference evidence="3" key="1">
    <citation type="journal article" date="2014" name="Front. Microbiol.">
        <title>High frequency of phylogenetically diverse reductive dehalogenase-homologous genes in deep subseafloor sedimentary metagenomes.</title>
        <authorList>
            <person name="Kawai M."/>
            <person name="Futagami T."/>
            <person name="Toyoda A."/>
            <person name="Takaki Y."/>
            <person name="Nishi S."/>
            <person name="Hori S."/>
            <person name="Arai W."/>
            <person name="Tsubouchi T."/>
            <person name="Morono Y."/>
            <person name="Uchiyama I."/>
            <person name="Ito T."/>
            <person name="Fujiyama A."/>
            <person name="Inagaki F."/>
            <person name="Takami H."/>
        </authorList>
    </citation>
    <scope>NUCLEOTIDE SEQUENCE</scope>
    <source>
        <strain evidence="3">Expedition CK06-06</strain>
    </source>
</reference>
<sequence>YTKKELILTYDVPGAKIAVIYNGMEQKNFDFNEEEKKEIRAKFGVHKKSTVIFVGRLEERKGLSLLLQAFKQVLTQIDAHLVIVGSGDQKPYKQLACSLGVMNRVIFTGHVDELSLRKLYSICDVFALSSRLEGFGLTIIEAMSAGKPVVATKVGGIPEIVNSGENGILVEVDDLDGLANGICTYLRDEKLAKNVGKRNAKYARERFCWEKCAKEMERVYTQLILEKNRDCEF</sequence>
<dbReference type="SUPFAM" id="SSF53756">
    <property type="entry name" value="UDP-Glycosyltransferase/glycogen phosphorylase"/>
    <property type="match status" value="1"/>
</dbReference>
<organism evidence="3">
    <name type="scientific">marine sediment metagenome</name>
    <dbReference type="NCBI Taxonomy" id="412755"/>
    <lineage>
        <taxon>unclassified sequences</taxon>
        <taxon>metagenomes</taxon>
        <taxon>ecological metagenomes</taxon>
    </lineage>
</organism>